<dbReference type="Proteomes" id="UP000228948">
    <property type="component" value="Chromosome"/>
</dbReference>
<dbReference type="EMBL" id="CP024899">
    <property type="protein sequence ID" value="ATX66641.1"/>
    <property type="molecule type" value="Genomic_DNA"/>
</dbReference>
<dbReference type="OrthoDB" id="7689671at2"/>
<gene>
    <name evidence="2" type="ORF">BG454_13135</name>
</gene>
<reference evidence="2 3" key="1">
    <citation type="submission" date="2017-11" db="EMBL/GenBank/DDBJ databases">
        <title>Revised Sequence and Annotation of the Rhodobaca barguzinensis strain alga05 Genome.</title>
        <authorList>
            <person name="Kopejtka K."/>
            <person name="Tomasch J.M."/>
            <person name="Bunk B."/>
            <person name="Koblizek M."/>
        </authorList>
    </citation>
    <scope>NUCLEOTIDE SEQUENCE [LARGE SCALE GENOMIC DNA]</scope>
    <source>
        <strain evidence="3">alga05</strain>
    </source>
</reference>
<feature type="signal peptide" evidence="1">
    <location>
        <begin position="1"/>
        <end position="22"/>
    </location>
</feature>
<keyword evidence="3" id="KW-1185">Reference proteome</keyword>
<evidence type="ECO:0000256" key="1">
    <source>
        <dbReference type="SAM" id="SignalP"/>
    </source>
</evidence>
<sequence length="208" mass="21826">MQIRLLVYAALLAITGTSTLHATATQCETKIDGEPVTIFYDTEDPTFSSFRERFLRRGHQCPGAVVITYLMPDLSTSEREVFCANYDPETRSHSMPAQGRRDAYGRCVEPSRTCALVNTTKQEAMALMGAVKRAEEGNRPGLLSSTITAVTHSSGAMILSGNAGALTSMLTSAGATVGAAVSAPAVLAGAAASVVVIGGAVYLCSDEE</sequence>
<name>A0A2K8KB21_9RHOB</name>
<organism evidence="2 3">
    <name type="scientific">Roseinatronobacter bogoriensis subsp. barguzinensis</name>
    <dbReference type="NCBI Taxonomy" id="441209"/>
    <lineage>
        <taxon>Bacteria</taxon>
        <taxon>Pseudomonadati</taxon>
        <taxon>Pseudomonadota</taxon>
        <taxon>Alphaproteobacteria</taxon>
        <taxon>Rhodobacterales</taxon>
        <taxon>Paracoccaceae</taxon>
        <taxon>Roseinatronobacter</taxon>
    </lineage>
</organism>
<dbReference type="RefSeq" id="WP_071481132.1">
    <property type="nucleotide sequence ID" value="NZ_CP024899.1"/>
</dbReference>
<dbReference type="KEGG" id="rbg:BG454_13135"/>
<dbReference type="AlphaFoldDB" id="A0A2K8KB21"/>
<evidence type="ECO:0000313" key="2">
    <source>
        <dbReference type="EMBL" id="ATX66641.1"/>
    </source>
</evidence>
<keyword evidence="1" id="KW-0732">Signal</keyword>
<feature type="chain" id="PRO_5014797680" evidence="1">
    <location>
        <begin position="23"/>
        <end position="208"/>
    </location>
</feature>
<protein>
    <submittedName>
        <fullName evidence="2">Uncharacterized protein</fullName>
    </submittedName>
</protein>
<evidence type="ECO:0000313" key="3">
    <source>
        <dbReference type="Proteomes" id="UP000228948"/>
    </source>
</evidence>
<accession>A0A2K8KB21</accession>
<proteinExistence type="predicted"/>